<name>A0A915KBX4_ROMCU</name>
<proteinExistence type="predicted"/>
<keyword evidence="2" id="KW-1185">Reference proteome</keyword>
<organism evidence="2 3">
    <name type="scientific">Romanomermis culicivorax</name>
    <name type="common">Nematode worm</name>
    <dbReference type="NCBI Taxonomy" id="13658"/>
    <lineage>
        <taxon>Eukaryota</taxon>
        <taxon>Metazoa</taxon>
        <taxon>Ecdysozoa</taxon>
        <taxon>Nematoda</taxon>
        <taxon>Enoplea</taxon>
        <taxon>Dorylaimia</taxon>
        <taxon>Mermithida</taxon>
        <taxon>Mermithoidea</taxon>
        <taxon>Mermithidae</taxon>
        <taxon>Romanomermis</taxon>
    </lineage>
</organism>
<evidence type="ECO:0000313" key="2">
    <source>
        <dbReference type="Proteomes" id="UP000887565"/>
    </source>
</evidence>
<evidence type="ECO:0000256" key="1">
    <source>
        <dbReference type="SAM" id="SignalP"/>
    </source>
</evidence>
<dbReference type="AlphaFoldDB" id="A0A915KBX4"/>
<keyword evidence="1" id="KW-0732">Signal</keyword>
<feature type="chain" id="PRO_5036907409" evidence="1">
    <location>
        <begin position="17"/>
        <end position="101"/>
    </location>
</feature>
<dbReference type="WBParaSite" id="nRc.2.0.1.t35601-RA">
    <property type="protein sequence ID" value="nRc.2.0.1.t35601-RA"/>
    <property type="gene ID" value="nRc.2.0.1.g35601"/>
</dbReference>
<accession>A0A915KBX4</accession>
<reference evidence="3" key="1">
    <citation type="submission" date="2022-11" db="UniProtKB">
        <authorList>
            <consortium name="WormBaseParasite"/>
        </authorList>
    </citation>
    <scope>IDENTIFICATION</scope>
</reference>
<sequence length="101" mass="11482">MKLLLYLLINTIELTAVQVLASFSDGLLFTYGDDVSWDKPPKHLVRVRDGVETVVSDEPRVEIFFIKHKSIPGSLDATPKQWRFVEKAARATVKILKDVRT</sequence>
<dbReference type="Proteomes" id="UP000887565">
    <property type="component" value="Unplaced"/>
</dbReference>
<evidence type="ECO:0000313" key="3">
    <source>
        <dbReference type="WBParaSite" id="nRc.2.0.1.t35601-RA"/>
    </source>
</evidence>
<protein>
    <submittedName>
        <fullName evidence="3">Uncharacterized protein</fullName>
    </submittedName>
</protein>
<feature type="signal peptide" evidence="1">
    <location>
        <begin position="1"/>
        <end position="16"/>
    </location>
</feature>